<feature type="transmembrane region" description="Helical" evidence="2">
    <location>
        <begin position="130"/>
        <end position="152"/>
    </location>
</feature>
<dbReference type="EMBL" id="CAVNYO010000127">
    <property type="protein sequence ID" value="CAK5267571.1"/>
    <property type="molecule type" value="Genomic_DNA"/>
</dbReference>
<comment type="caution">
    <text evidence="3">The sequence shown here is derived from an EMBL/GenBank/DDBJ whole genome shotgun (WGS) entry which is preliminary data.</text>
</comment>
<keyword evidence="2" id="KW-0472">Membrane</keyword>
<name>A0AAD2H1P5_9AGAR</name>
<evidence type="ECO:0000256" key="1">
    <source>
        <dbReference type="SAM" id="MobiDB-lite"/>
    </source>
</evidence>
<evidence type="ECO:0000313" key="3">
    <source>
        <dbReference type="EMBL" id="CAK5267571.1"/>
    </source>
</evidence>
<dbReference type="Proteomes" id="UP001295794">
    <property type="component" value="Unassembled WGS sequence"/>
</dbReference>
<evidence type="ECO:0000313" key="4">
    <source>
        <dbReference type="Proteomes" id="UP001295794"/>
    </source>
</evidence>
<keyword evidence="2" id="KW-0812">Transmembrane</keyword>
<feature type="transmembrane region" description="Helical" evidence="2">
    <location>
        <begin position="89"/>
        <end position="110"/>
    </location>
</feature>
<keyword evidence="4" id="KW-1185">Reference proteome</keyword>
<dbReference type="AlphaFoldDB" id="A0AAD2H1P5"/>
<protein>
    <submittedName>
        <fullName evidence="3">Uncharacterized protein</fullName>
    </submittedName>
</protein>
<gene>
    <name evidence="3" type="ORF">MYCIT1_LOCUS10201</name>
</gene>
<evidence type="ECO:0000256" key="2">
    <source>
        <dbReference type="SAM" id="Phobius"/>
    </source>
</evidence>
<reference evidence="3" key="1">
    <citation type="submission" date="2023-11" db="EMBL/GenBank/DDBJ databases">
        <authorList>
            <person name="De Vega J J."/>
            <person name="De Vega J J."/>
        </authorList>
    </citation>
    <scope>NUCLEOTIDE SEQUENCE</scope>
</reference>
<accession>A0AAD2H1P5</accession>
<sequence>MFVSCLSLLGACLTTFQNLIGDLVLIWRLYVVYGNNWQITILPLLLAFAAEGCTQYGGLVTFINPAKIIAQQKATKAGKTSVVSQVVTAGFSLTAATQLLVTLLLAFKIYTATRSIGQLSDRKASRYSSLIWTLVESGAAMAAGEIIFVAVWQTAHGAAAQLVLAILGQLCALVPFSIFVRIGLRLAFEGKHATYYASSNSVPASGTLQSIQFARSPHTQDESTGQLSEFKERSWGSQNQEV</sequence>
<feature type="transmembrane region" description="Helical" evidence="2">
    <location>
        <begin position="158"/>
        <end position="182"/>
    </location>
</feature>
<feature type="region of interest" description="Disordered" evidence="1">
    <location>
        <begin position="215"/>
        <end position="242"/>
    </location>
</feature>
<organism evidence="3 4">
    <name type="scientific">Mycena citricolor</name>
    <dbReference type="NCBI Taxonomy" id="2018698"/>
    <lineage>
        <taxon>Eukaryota</taxon>
        <taxon>Fungi</taxon>
        <taxon>Dikarya</taxon>
        <taxon>Basidiomycota</taxon>
        <taxon>Agaricomycotina</taxon>
        <taxon>Agaricomycetes</taxon>
        <taxon>Agaricomycetidae</taxon>
        <taxon>Agaricales</taxon>
        <taxon>Marasmiineae</taxon>
        <taxon>Mycenaceae</taxon>
        <taxon>Mycena</taxon>
    </lineage>
</organism>
<proteinExistence type="predicted"/>
<keyword evidence="2" id="KW-1133">Transmembrane helix</keyword>